<sequence>MKHPLLLAAALCAGTWSPQVQAQAQTAPQTPPPAPSPSTSTMQLQVYGQVDIGLRHTPNLSTGAGGTHAVDDASRSRIGVRGKGDLGGGAQAFFRLEHSLRLDTGTQRDTRFWDDKAWVGVEHAERGSLLAGRLRAPLDEMTSGARFEAFEGLSLGAASGRAGRADDAWDNAVYATSRAWQGWKLGLGARAGERTAGSAQGLHLERTQGAWDLGLAVQRDGESTTSTKRSWGGGLAWRGDRLRLMATHVATRDIGATDAGRARTSTLGLRWPAGPGEVRAALRRVVNHEINGAGNRAGDVDTTHLALGYQLPLARWASLNGSLVHQRRTTHEAGGATATRRSGPGVELALRLSF</sequence>
<evidence type="ECO:0000256" key="2">
    <source>
        <dbReference type="ARBA" id="ARBA00011233"/>
    </source>
</evidence>
<dbReference type="InterPro" id="IPR023614">
    <property type="entry name" value="Porin_dom_sf"/>
</dbReference>
<dbReference type="Proteomes" id="UP001368500">
    <property type="component" value="Unassembled WGS sequence"/>
</dbReference>
<dbReference type="CDD" id="cd00342">
    <property type="entry name" value="gram_neg_porins"/>
    <property type="match status" value="1"/>
</dbReference>
<protein>
    <submittedName>
        <fullName evidence="13">Porin</fullName>
    </submittedName>
</protein>
<keyword evidence="4" id="KW-1134">Transmembrane beta strand</keyword>
<proteinExistence type="predicted"/>
<keyword evidence="5" id="KW-0812">Transmembrane</keyword>
<keyword evidence="9" id="KW-0472">Membrane</keyword>
<evidence type="ECO:0000256" key="6">
    <source>
        <dbReference type="ARBA" id="ARBA00022729"/>
    </source>
</evidence>
<evidence type="ECO:0000313" key="13">
    <source>
        <dbReference type="EMBL" id="MEK8027941.1"/>
    </source>
</evidence>
<accession>A0ABU9BDE8</accession>
<keyword evidence="3" id="KW-0813">Transport</keyword>
<feature type="signal peptide" evidence="11">
    <location>
        <begin position="1"/>
        <end position="22"/>
    </location>
</feature>
<comment type="caution">
    <text evidence="13">The sequence shown here is derived from an EMBL/GenBank/DDBJ whole genome shotgun (WGS) entry which is preliminary data.</text>
</comment>
<keyword evidence="8" id="KW-0626">Porin</keyword>
<feature type="domain" description="Porin" evidence="12">
    <location>
        <begin position="20"/>
        <end position="326"/>
    </location>
</feature>
<keyword evidence="6 11" id="KW-0732">Signal</keyword>
<evidence type="ECO:0000256" key="4">
    <source>
        <dbReference type="ARBA" id="ARBA00022452"/>
    </source>
</evidence>
<evidence type="ECO:0000256" key="8">
    <source>
        <dbReference type="ARBA" id="ARBA00023114"/>
    </source>
</evidence>
<evidence type="ECO:0000256" key="7">
    <source>
        <dbReference type="ARBA" id="ARBA00023065"/>
    </source>
</evidence>
<dbReference type="RefSeq" id="WP_341375725.1">
    <property type="nucleotide sequence ID" value="NZ_JBBUTF010000018.1"/>
</dbReference>
<name>A0ABU9BDE8_9BURK</name>
<evidence type="ECO:0000256" key="5">
    <source>
        <dbReference type="ARBA" id="ARBA00022692"/>
    </source>
</evidence>
<dbReference type="PANTHER" id="PTHR34501">
    <property type="entry name" value="PROTEIN YDDL-RELATED"/>
    <property type="match status" value="1"/>
</dbReference>
<evidence type="ECO:0000256" key="1">
    <source>
        <dbReference type="ARBA" id="ARBA00004571"/>
    </source>
</evidence>
<evidence type="ECO:0000256" key="9">
    <source>
        <dbReference type="ARBA" id="ARBA00023136"/>
    </source>
</evidence>
<keyword evidence="10" id="KW-0998">Cell outer membrane</keyword>
<gene>
    <name evidence="13" type="ORF">AACH11_18425</name>
</gene>
<dbReference type="SUPFAM" id="SSF56935">
    <property type="entry name" value="Porins"/>
    <property type="match status" value="1"/>
</dbReference>
<evidence type="ECO:0000256" key="3">
    <source>
        <dbReference type="ARBA" id="ARBA00022448"/>
    </source>
</evidence>
<keyword evidence="14" id="KW-1185">Reference proteome</keyword>
<evidence type="ECO:0000256" key="11">
    <source>
        <dbReference type="SAM" id="SignalP"/>
    </source>
</evidence>
<dbReference type="PANTHER" id="PTHR34501:SF9">
    <property type="entry name" value="MAJOR OUTER MEMBRANE PROTEIN P.IA"/>
    <property type="match status" value="1"/>
</dbReference>
<evidence type="ECO:0000313" key="14">
    <source>
        <dbReference type="Proteomes" id="UP001368500"/>
    </source>
</evidence>
<dbReference type="Pfam" id="PF13609">
    <property type="entry name" value="Porin_4"/>
    <property type="match status" value="1"/>
</dbReference>
<feature type="chain" id="PRO_5045845541" evidence="11">
    <location>
        <begin position="23"/>
        <end position="354"/>
    </location>
</feature>
<dbReference type="InterPro" id="IPR050298">
    <property type="entry name" value="Gram-neg_bact_OMP"/>
</dbReference>
<evidence type="ECO:0000256" key="10">
    <source>
        <dbReference type="ARBA" id="ARBA00023237"/>
    </source>
</evidence>
<dbReference type="EMBL" id="JBBUTF010000018">
    <property type="protein sequence ID" value="MEK8027941.1"/>
    <property type="molecule type" value="Genomic_DNA"/>
</dbReference>
<organism evidence="13 14">
    <name type="scientific">Pseudaquabacterium rugosum</name>
    <dbReference type="NCBI Taxonomy" id="2984194"/>
    <lineage>
        <taxon>Bacteria</taxon>
        <taxon>Pseudomonadati</taxon>
        <taxon>Pseudomonadota</taxon>
        <taxon>Betaproteobacteria</taxon>
        <taxon>Burkholderiales</taxon>
        <taxon>Sphaerotilaceae</taxon>
        <taxon>Pseudaquabacterium</taxon>
    </lineage>
</organism>
<keyword evidence="7" id="KW-0406">Ion transport</keyword>
<comment type="subunit">
    <text evidence="2">Homotrimer.</text>
</comment>
<dbReference type="InterPro" id="IPR033900">
    <property type="entry name" value="Gram_neg_porin_domain"/>
</dbReference>
<reference evidence="13 14" key="1">
    <citation type="submission" date="2024-04" db="EMBL/GenBank/DDBJ databases">
        <title>Novel species of the genus Ideonella isolated from streams.</title>
        <authorList>
            <person name="Lu H."/>
        </authorList>
    </citation>
    <scope>NUCLEOTIDE SEQUENCE [LARGE SCALE GENOMIC DNA]</scope>
    <source>
        <strain evidence="13 14">BYS139W</strain>
    </source>
</reference>
<evidence type="ECO:0000259" key="12">
    <source>
        <dbReference type="Pfam" id="PF13609"/>
    </source>
</evidence>
<comment type="subcellular location">
    <subcellularLocation>
        <location evidence="1">Cell outer membrane</location>
        <topology evidence="1">Multi-pass membrane protein</topology>
    </subcellularLocation>
</comment>
<dbReference type="Gene3D" id="2.40.160.10">
    <property type="entry name" value="Porin"/>
    <property type="match status" value="1"/>
</dbReference>